<dbReference type="OrthoDB" id="9778499at2"/>
<feature type="transmembrane region" description="Helical" evidence="5">
    <location>
        <begin position="6"/>
        <end position="28"/>
    </location>
</feature>
<reference evidence="6 7" key="1">
    <citation type="submission" date="2019-04" db="EMBL/GenBank/DDBJ databases">
        <title>Chitiniphilus eburnea sp. nov., a novel chitinolytic bacterium isolated from aquaculture sludge.</title>
        <authorList>
            <person name="Sheng M."/>
        </authorList>
    </citation>
    <scope>NUCLEOTIDE SEQUENCE [LARGE SCALE GENOMIC DNA]</scope>
    <source>
        <strain evidence="6 7">HX-2-15</strain>
    </source>
</reference>
<organism evidence="6 7">
    <name type="scientific">Chitiniphilus eburneus</name>
    <dbReference type="NCBI Taxonomy" id="2571148"/>
    <lineage>
        <taxon>Bacteria</taxon>
        <taxon>Pseudomonadati</taxon>
        <taxon>Pseudomonadota</taxon>
        <taxon>Betaproteobacteria</taxon>
        <taxon>Neisseriales</taxon>
        <taxon>Chitinibacteraceae</taxon>
        <taxon>Chitiniphilus</taxon>
    </lineage>
</organism>
<dbReference type="EMBL" id="SUMF01000006">
    <property type="protein sequence ID" value="TJZ74209.1"/>
    <property type="molecule type" value="Genomic_DNA"/>
</dbReference>
<gene>
    <name evidence="6" type="ORF">FAZ21_07935</name>
</gene>
<evidence type="ECO:0000256" key="4">
    <source>
        <dbReference type="ARBA" id="ARBA00023136"/>
    </source>
</evidence>
<comment type="caution">
    <text evidence="6">The sequence shown here is derived from an EMBL/GenBank/DDBJ whole genome shotgun (WGS) entry which is preliminary data.</text>
</comment>
<feature type="transmembrane region" description="Helical" evidence="5">
    <location>
        <begin position="235"/>
        <end position="255"/>
    </location>
</feature>
<dbReference type="Pfam" id="PF00146">
    <property type="entry name" value="NADHdh"/>
    <property type="match status" value="1"/>
</dbReference>
<dbReference type="AlphaFoldDB" id="A0A4U0Q027"/>
<keyword evidence="3 5" id="KW-1133">Transmembrane helix</keyword>
<dbReference type="GO" id="GO:0005886">
    <property type="term" value="C:plasma membrane"/>
    <property type="evidence" value="ECO:0007669"/>
    <property type="project" value="TreeGrafter"/>
</dbReference>
<feature type="transmembrane region" description="Helical" evidence="5">
    <location>
        <begin position="104"/>
        <end position="125"/>
    </location>
</feature>
<dbReference type="InterPro" id="IPR001694">
    <property type="entry name" value="NADH_UbQ_OxRdtase_su1/FPO"/>
</dbReference>
<keyword evidence="4 5" id="KW-0472">Membrane</keyword>
<name>A0A4U0Q027_9NEIS</name>
<feature type="transmembrane region" description="Helical" evidence="5">
    <location>
        <begin position="73"/>
        <end position="92"/>
    </location>
</feature>
<dbReference type="Proteomes" id="UP000310016">
    <property type="component" value="Unassembled WGS sequence"/>
</dbReference>
<proteinExistence type="predicted"/>
<keyword evidence="7" id="KW-1185">Reference proteome</keyword>
<feature type="transmembrane region" description="Helical" evidence="5">
    <location>
        <begin position="289"/>
        <end position="306"/>
    </location>
</feature>
<dbReference type="InterPro" id="IPR018086">
    <property type="entry name" value="NADH_UbQ_OxRdtase_su1_CS"/>
</dbReference>
<accession>A0A4U0Q027</accession>
<evidence type="ECO:0000313" key="7">
    <source>
        <dbReference type="Proteomes" id="UP000310016"/>
    </source>
</evidence>
<evidence type="ECO:0000256" key="1">
    <source>
        <dbReference type="ARBA" id="ARBA00004141"/>
    </source>
</evidence>
<comment type="subcellular location">
    <subcellularLocation>
        <location evidence="1">Membrane</location>
        <topology evidence="1">Multi-pass membrane protein</topology>
    </subcellularLocation>
</comment>
<protein>
    <submittedName>
        <fullName evidence="6">NADH-quinone oxidoreductase subunit H</fullName>
    </submittedName>
</protein>
<dbReference type="PROSITE" id="PS00668">
    <property type="entry name" value="COMPLEX1_ND1_2"/>
    <property type="match status" value="1"/>
</dbReference>
<feature type="transmembrane region" description="Helical" evidence="5">
    <location>
        <begin position="146"/>
        <end position="170"/>
    </location>
</feature>
<evidence type="ECO:0000313" key="6">
    <source>
        <dbReference type="EMBL" id="TJZ74209.1"/>
    </source>
</evidence>
<dbReference type="PANTHER" id="PTHR43359:SF1">
    <property type="entry name" value="FORMATE HYDROGENLYASE SUBUNIT 4-RELATED"/>
    <property type="match status" value="1"/>
</dbReference>
<keyword evidence="2 5" id="KW-0812">Transmembrane</keyword>
<evidence type="ECO:0000256" key="5">
    <source>
        <dbReference type="SAM" id="Phobius"/>
    </source>
</evidence>
<dbReference type="InterPro" id="IPR052561">
    <property type="entry name" value="ComplexI_Subunit1"/>
</dbReference>
<dbReference type="PANTHER" id="PTHR43359">
    <property type="entry name" value="FORMATE HYDROGENLYASE SUBUNIT 4"/>
    <property type="match status" value="1"/>
</dbReference>
<feature type="transmembrane region" description="Helical" evidence="5">
    <location>
        <begin position="261"/>
        <end position="277"/>
    </location>
</feature>
<sequence>MSPMPELLMGILLVIANLVLFLALAPFFDGIVRRVMARVQSRQGPPLAQSYYDLLKLLGKENIDSTGILPFRLAPLVAFASMLCVIAILPVAGRATALTPYADAISLVYLLTLGGVAVLLGAFASKNIYALIGASREMTTMIMVEPILFMILMMGVLKTGSLDLTAVIYGTPSAGFGWPGVVMIVVSLFALQAFVARQPFDIAEAEQELLGGPFIEYSGPNYALFKYYMMLKQMFYAYLPIAMFVPLIHSGYFIADLAVQMLLTALVFLLIGLLSATHPRYRIDQAIRYFAVLFVIALCAIGAAVIF</sequence>
<evidence type="ECO:0000256" key="3">
    <source>
        <dbReference type="ARBA" id="ARBA00022989"/>
    </source>
</evidence>
<feature type="transmembrane region" description="Helical" evidence="5">
    <location>
        <begin position="176"/>
        <end position="195"/>
    </location>
</feature>
<evidence type="ECO:0000256" key="2">
    <source>
        <dbReference type="ARBA" id="ARBA00022692"/>
    </source>
</evidence>